<evidence type="ECO:0000313" key="1">
    <source>
        <dbReference type="EMBL" id="AJA45380.1"/>
    </source>
</evidence>
<dbReference type="SUPFAM" id="SSF56784">
    <property type="entry name" value="HAD-like"/>
    <property type="match status" value="1"/>
</dbReference>
<dbReference type="Gene3D" id="3.40.50.1000">
    <property type="entry name" value="HAD superfamily/HAD-like"/>
    <property type="match status" value="1"/>
</dbReference>
<dbReference type="CDD" id="cd07516">
    <property type="entry name" value="HAD_Pase"/>
    <property type="match status" value="1"/>
</dbReference>
<reference evidence="1 2" key="1">
    <citation type="journal article" date="2014" name="Appl. Environ. Microbiol.">
        <title>Gut symbionts from distinct hosts exhibit genotoxic activity via divergent colibactin biosynthetic pathways.</title>
        <authorList>
            <person name="Engel P."/>
            <person name="Vizcaino M.I."/>
            <person name="Crawford J.M."/>
        </authorList>
    </citation>
    <scope>NUCLEOTIDE SEQUENCE [LARGE SCALE GENOMIC DNA]</scope>
    <source>
        <strain evidence="1 2">PEB0191</strain>
    </source>
</reference>
<dbReference type="GO" id="GO:0005829">
    <property type="term" value="C:cytosol"/>
    <property type="evidence" value="ECO:0007669"/>
    <property type="project" value="TreeGrafter"/>
</dbReference>
<dbReference type="OrthoDB" id="9781413at2"/>
<dbReference type="HOGENOM" id="CLU_044146_0_1_6"/>
<dbReference type="AlphaFoldDB" id="A0A0A7S1J1"/>
<dbReference type="PANTHER" id="PTHR10000:SF8">
    <property type="entry name" value="HAD SUPERFAMILY HYDROLASE-LIKE, TYPE 3"/>
    <property type="match status" value="1"/>
</dbReference>
<dbReference type="GO" id="GO:0000287">
    <property type="term" value="F:magnesium ion binding"/>
    <property type="evidence" value="ECO:0007669"/>
    <property type="project" value="UniProtKB-ARBA"/>
</dbReference>
<organism evidence="1 2">
    <name type="scientific">Frischella perrara</name>
    <dbReference type="NCBI Taxonomy" id="1267021"/>
    <lineage>
        <taxon>Bacteria</taxon>
        <taxon>Pseudomonadati</taxon>
        <taxon>Pseudomonadota</taxon>
        <taxon>Gammaproteobacteria</taxon>
        <taxon>Orbales</taxon>
        <taxon>Orbaceae</taxon>
        <taxon>Frischella</taxon>
    </lineage>
</organism>
<accession>A0A0A7S1J1</accession>
<dbReference type="EMBL" id="CP009056">
    <property type="protein sequence ID" value="AJA45380.1"/>
    <property type="molecule type" value="Genomic_DNA"/>
</dbReference>
<dbReference type="KEGG" id="fpp:FPB0191_01564"/>
<keyword evidence="1" id="KW-0378">Hydrolase</keyword>
<dbReference type="RefSeq" id="WP_039105132.1">
    <property type="nucleotide sequence ID" value="NZ_CALYQC010000011.1"/>
</dbReference>
<dbReference type="GO" id="GO:0016791">
    <property type="term" value="F:phosphatase activity"/>
    <property type="evidence" value="ECO:0007669"/>
    <property type="project" value="TreeGrafter"/>
</dbReference>
<evidence type="ECO:0000313" key="2">
    <source>
        <dbReference type="Proteomes" id="UP000030901"/>
    </source>
</evidence>
<dbReference type="PANTHER" id="PTHR10000">
    <property type="entry name" value="PHOSPHOSERINE PHOSPHATASE"/>
    <property type="match status" value="1"/>
</dbReference>
<dbReference type="STRING" id="1267021.FPB0191_01564"/>
<dbReference type="InterPro" id="IPR023214">
    <property type="entry name" value="HAD_sf"/>
</dbReference>
<dbReference type="Proteomes" id="UP000030901">
    <property type="component" value="Chromosome"/>
</dbReference>
<sequence length="273" mass="30709">MKYKLIACDMDETLLNDEKHVSPENHNAIKKVCELGVKFVLASGRGYTDIQNVARTLNLADKHGEYTISFNGGVITENKDNKILFKQGITFEQTNTLFKIGLGYDVGFHIYTLDKVYIYRATQEELDYMTGRLDNCIVLPEPNIDFLKDETIIKILFQNNDRQYLETIEREMTKETLSQFSISYSGNRYIEFNSQGVSKGNALLQLAKELGINQDEMISIGDNNNDISMLEVAGLGIAVANATTDAKEAAKVVSEYTNNQSAIAQVIEQYVLN</sequence>
<dbReference type="SFLD" id="SFLDG01140">
    <property type="entry name" value="C2.B:_Phosphomannomutase_and_P"/>
    <property type="match status" value="1"/>
</dbReference>
<dbReference type="NCBIfam" id="TIGR00099">
    <property type="entry name" value="Cof-subfamily"/>
    <property type="match status" value="1"/>
</dbReference>
<proteinExistence type="predicted"/>
<dbReference type="InterPro" id="IPR000150">
    <property type="entry name" value="Cof"/>
</dbReference>
<dbReference type="InterPro" id="IPR006379">
    <property type="entry name" value="HAD-SF_hydro_IIB"/>
</dbReference>
<protein>
    <submittedName>
        <fullName evidence="1">HAD-superfamily hydrolase, subfamily IIB</fullName>
    </submittedName>
</protein>
<dbReference type="SFLD" id="SFLDS00003">
    <property type="entry name" value="Haloacid_Dehalogenase"/>
    <property type="match status" value="1"/>
</dbReference>
<keyword evidence="2" id="KW-1185">Reference proteome</keyword>
<dbReference type="Pfam" id="PF08282">
    <property type="entry name" value="Hydrolase_3"/>
    <property type="match status" value="1"/>
</dbReference>
<dbReference type="InterPro" id="IPR036412">
    <property type="entry name" value="HAD-like_sf"/>
</dbReference>
<gene>
    <name evidence="1" type="ORF">FPB0191_01564</name>
</gene>
<dbReference type="NCBIfam" id="TIGR01484">
    <property type="entry name" value="HAD-SF-IIB"/>
    <property type="match status" value="1"/>
</dbReference>
<dbReference type="Gene3D" id="3.30.1240.10">
    <property type="match status" value="1"/>
</dbReference>
<dbReference type="SFLD" id="SFLDG01144">
    <property type="entry name" value="C2.B.4:_PGP_Like"/>
    <property type="match status" value="1"/>
</dbReference>
<name>A0A0A7S1J1_FRIPE</name>